<dbReference type="PANTHER" id="PTHR33129">
    <property type="entry name" value="PROTEIN KINASE DOMAIN-CONTAINING PROTEIN-RELATED"/>
    <property type="match status" value="1"/>
</dbReference>
<accession>A0A150G806</accession>
<reference evidence="3" key="1">
    <citation type="journal article" date="2016" name="Nat. Commun.">
        <title>The Gonium pectorale genome demonstrates co-option of cell cycle regulation during the evolution of multicellularity.</title>
        <authorList>
            <person name="Hanschen E.R."/>
            <person name="Marriage T.N."/>
            <person name="Ferris P.J."/>
            <person name="Hamaji T."/>
            <person name="Toyoda A."/>
            <person name="Fujiyama A."/>
            <person name="Neme R."/>
            <person name="Noguchi H."/>
            <person name="Minakuchi Y."/>
            <person name="Suzuki M."/>
            <person name="Kawai-Toyooka H."/>
            <person name="Smith D.R."/>
            <person name="Sparks H."/>
            <person name="Anderson J."/>
            <person name="Bakaric R."/>
            <person name="Luria V."/>
            <person name="Karger A."/>
            <person name="Kirschner M.W."/>
            <person name="Durand P.M."/>
            <person name="Michod R.E."/>
            <person name="Nozaki H."/>
            <person name="Olson B.J."/>
        </authorList>
    </citation>
    <scope>NUCLEOTIDE SEQUENCE [LARGE SCALE GENOMIC DNA]</scope>
    <source>
        <strain evidence="3">NIES-2863</strain>
    </source>
</reference>
<dbReference type="EMBL" id="LSYV01000050">
    <property type="protein sequence ID" value="KXZ45958.1"/>
    <property type="molecule type" value="Genomic_DNA"/>
</dbReference>
<dbReference type="InterPro" id="IPR052980">
    <property type="entry name" value="Crinkler_effector"/>
</dbReference>
<dbReference type="PANTHER" id="PTHR33129:SF1">
    <property type="entry name" value="ATP-BINDING PROTEIN"/>
    <property type="match status" value="1"/>
</dbReference>
<dbReference type="AlphaFoldDB" id="A0A150G806"/>
<keyword evidence="3" id="KW-1185">Reference proteome</keyword>
<proteinExistence type="predicted"/>
<feature type="region of interest" description="Disordered" evidence="1">
    <location>
        <begin position="309"/>
        <end position="330"/>
    </location>
</feature>
<dbReference type="OrthoDB" id="544992at2759"/>
<gene>
    <name evidence="2" type="ORF">GPECTOR_49g542</name>
</gene>
<dbReference type="STRING" id="33097.A0A150G806"/>
<protein>
    <submittedName>
        <fullName evidence="2">Uncharacterized protein</fullName>
    </submittedName>
</protein>
<comment type="caution">
    <text evidence="2">The sequence shown here is derived from an EMBL/GenBank/DDBJ whole genome shotgun (WGS) entry which is preliminary data.</text>
</comment>
<evidence type="ECO:0000256" key="1">
    <source>
        <dbReference type="SAM" id="MobiDB-lite"/>
    </source>
</evidence>
<name>A0A150G806_GONPE</name>
<organism evidence="2 3">
    <name type="scientific">Gonium pectorale</name>
    <name type="common">Green alga</name>
    <dbReference type="NCBI Taxonomy" id="33097"/>
    <lineage>
        <taxon>Eukaryota</taxon>
        <taxon>Viridiplantae</taxon>
        <taxon>Chlorophyta</taxon>
        <taxon>core chlorophytes</taxon>
        <taxon>Chlorophyceae</taxon>
        <taxon>CS clade</taxon>
        <taxon>Chlamydomonadales</taxon>
        <taxon>Volvocaceae</taxon>
        <taxon>Gonium</taxon>
    </lineage>
</organism>
<evidence type="ECO:0000313" key="2">
    <source>
        <dbReference type="EMBL" id="KXZ45958.1"/>
    </source>
</evidence>
<dbReference type="Proteomes" id="UP000075714">
    <property type="component" value="Unassembled WGS sequence"/>
</dbReference>
<evidence type="ECO:0000313" key="3">
    <source>
        <dbReference type="Proteomes" id="UP000075714"/>
    </source>
</evidence>
<sequence>MQENLSKPSPTCVRRFLVLGTPGIGKSVFLLDLLYRLACNGRTVVFYSPLTYPKALLFKPVASIDGRSVFEADNPSSFVHELTDPDTWLLCDSVEYTQMDAVTVMTSSPRAGAYNAFAKTSHLELWMGPWTLAEINAAYRLEPYRGNIDERTVDRLFNTWGGIPRYVLENAMIPSMQRKLDDTVASSDLLAVLRSVKQIEAAPEASHKLLHVQVNDACEKQGVVFGSEVIARLVTEKLQITVSSSHSVNDAKLAGYLAKLPPALRRLKPALLFAVPPDVFAIIGAQKTSGTGALSGVKQYALEVPIGGFESSSSSGNGGGGSSSSGGGGP</sequence>
<feature type="compositionally biased region" description="Gly residues" evidence="1">
    <location>
        <begin position="316"/>
        <end position="330"/>
    </location>
</feature>